<comment type="caution">
    <text evidence="2">The sequence shown here is derived from an EMBL/GenBank/DDBJ whole genome shotgun (WGS) entry which is preliminary data.</text>
</comment>
<protein>
    <submittedName>
        <fullName evidence="2">Uncharacterized protein DUF4440</fullName>
    </submittedName>
</protein>
<reference evidence="2 3" key="1">
    <citation type="submission" date="2019-06" db="EMBL/GenBank/DDBJ databases">
        <title>Sequencing the genomes of 1000 actinobacteria strains.</title>
        <authorList>
            <person name="Klenk H.-P."/>
        </authorList>
    </citation>
    <scope>NUCLEOTIDE SEQUENCE [LARGE SCALE GENOMIC DNA]</scope>
    <source>
        <strain evidence="2 3">DSM 45511</strain>
    </source>
</reference>
<evidence type="ECO:0000313" key="2">
    <source>
        <dbReference type="EMBL" id="TQM44210.1"/>
    </source>
</evidence>
<evidence type="ECO:0000259" key="1">
    <source>
        <dbReference type="Pfam" id="PF14534"/>
    </source>
</evidence>
<dbReference type="Pfam" id="PF14534">
    <property type="entry name" value="DUF4440"/>
    <property type="match status" value="1"/>
</dbReference>
<keyword evidence="3" id="KW-1185">Reference proteome</keyword>
<proteinExistence type="predicted"/>
<dbReference type="Proteomes" id="UP000319818">
    <property type="component" value="Unassembled WGS sequence"/>
</dbReference>
<evidence type="ECO:0000313" key="3">
    <source>
        <dbReference type="Proteomes" id="UP000319818"/>
    </source>
</evidence>
<dbReference type="InterPro" id="IPR032710">
    <property type="entry name" value="NTF2-like_dom_sf"/>
</dbReference>
<sequence>MSQSPITDAGFGPAEQDTEDLLAWFADYDARAVAKDVEAMADMAHFPITVVTNDSAGNGVTQVWDREAFVRAMTAATQGDLGDLTMENQRRPTFLNRDLAVVVTDSTVTVGDQVRHLRYADVMVKSAGEWRFTSMIQGGWGDMLKEFS</sequence>
<dbReference type="AlphaFoldDB" id="A0A543GDQ0"/>
<dbReference type="SUPFAM" id="SSF54427">
    <property type="entry name" value="NTF2-like"/>
    <property type="match status" value="1"/>
</dbReference>
<dbReference type="InterPro" id="IPR027843">
    <property type="entry name" value="DUF4440"/>
</dbReference>
<dbReference type="Gene3D" id="3.10.450.50">
    <property type="match status" value="1"/>
</dbReference>
<dbReference type="RefSeq" id="WP_246121724.1">
    <property type="nucleotide sequence ID" value="NZ_VFPH01000001.1"/>
</dbReference>
<name>A0A543GDQ0_9PSEU</name>
<accession>A0A543GDQ0</accession>
<feature type="domain" description="DUF4440" evidence="1">
    <location>
        <begin position="23"/>
        <end position="131"/>
    </location>
</feature>
<organism evidence="2 3">
    <name type="scientific">Pseudonocardia cypriaca</name>
    <dbReference type="NCBI Taxonomy" id="882449"/>
    <lineage>
        <taxon>Bacteria</taxon>
        <taxon>Bacillati</taxon>
        <taxon>Actinomycetota</taxon>
        <taxon>Actinomycetes</taxon>
        <taxon>Pseudonocardiales</taxon>
        <taxon>Pseudonocardiaceae</taxon>
        <taxon>Pseudonocardia</taxon>
    </lineage>
</organism>
<dbReference type="EMBL" id="VFPH01000001">
    <property type="protein sequence ID" value="TQM44210.1"/>
    <property type="molecule type" value="Genomic_DNA"/>
</dbReference>
<gene>
    <name evidence="2" type="ORF">FB388_1572</name>
</gene>